<dbReference type="EMBL" id="JBGFUD010011223">
    <property type="protein sequence ID" value="MFH4983146.1"/>
    <property type="molecule type" value="Genomic_DNA"/>
</dbReference>
<proteinExistence type="inferred from homology"/>
<evidence type="ECO:0000256" key="4">
    <source>
        <dbReference type="ARBA" id="ARBA00023002"/>
    </source>
</evidence>
<reference evidence="8 9" key="1">
    <citation type="submission" date="2024-08" db="EMBL/GenBank/DDBJ databases">
        <title>Gnathostoma spinigerum genome.</title>
        <authorList>
            <person name="Gonzalez-Bertolin B."/>
            <person name="Monzon S."/>
            <person name="Zaballos A."/>
            <person name="Jimenez P."/>
            <person name="Dekumyoy P."/>
            <person name="Varona S."/>
            <person name="Cuesta I."/>
            <person name="Sumanam S."/>
            <person name="Adisakwattana P."/>
            <person name="Gasser R.B."/>
            <person name="Hernandez-Gonzalez A."/>
            <person name="Young N.D."/>
            <person name="Perteguer M.J."/>
        </authorList>
    </citation>
    <scope>NUCLEOTIDE SEQUENCE [LARGE SCALE GENOMIC DNA]</scope>
    <source>
        <strain evidence="8">AL3</strain>
        <tissue evidence="8">Liver</tissue>
    </source>
</reference>
<evidence type="ECO:0008006" key="10">
    <source>
        <dbReference type="Google" id="ProtNLM"/>
    </source>
</evidence>
<protein>
    <recommendedName>
        <fullName evidence="10">Cytochrome P450</fullName>
    </recommendedName>
</protein>
<dbReference type="Gene3D" id="1.10.630.10">
    <property type="entry name" value="Cytochrome P450"/>
    <property type="match status" value="1"/>
</dbReference>
<sequence>MLLFSLVVSLLFLIILINRLFHQHNNPLPPSPTGSLPIVGHLWKLNSRKPFLTVDSWSRKYGDIITVNFGTTPVIILSRERLLRKAFLGEAENFSGRPKLFVHESCWGKGLIISDGNEQKELKKFLATFLRAQKDSTSHGIQQAIDVETRKMLSYIEELRASTDNHINIEDVTLFVMGNVLTSFLLGRTYSHGSHEFK</sequence>
<keyword evidence="4" id="KW-0560">Oxidoreductase</keyword>
<dbReference type="AlphaFoldDB" id="A0ABD6EUX9"/>
<evidence type="ECO:0000256" key="5">
    <source>
        <dbReference type="ARBA" id="ARBA00023004"/>
    </source>
</evidence>
<organism evidence="8 9">
    <name type="scientific">Gnathostoma spinigerum</name>
    <dbReference type="NCBI Taxonomy" id="75299"/>
    <lineage>
        <taxon>Eukaryota</taxon>
        <taxon>Metazoa</taxon>
        <taxon>Ecdysozoa</taxon>
        <taxon>Nematoda</taxon>
        <taxon>Chromadorea</taxon>
        <taxon>Rhabditida</taxon>
        <taxon>Spirurina</taxon>
        <taxon>Gnathostomatomorpha</taxon>
        <taxon>Gnathostomatoidea</taxon>
        <taxon>Gnathostomatidae</taxon>
        <taxon>Gnathostoma</taxon>
    </lineage>
</organism>
<comment type="cofactor">
    <cofactor evidence="1">
        <name>heme</name>
        <dbReference type="ChEBI" id="CHEBI:30413"/>
    </cofactor>
</comment>
<dbReference type="InterPro" id="IPR002401">
    <property type="entry name" value="Cyt_P450_E_grp-I"/>
</dbReference>
<accession>A0ABD6EUX9</accession>
<evidence type="ECO:0000256" key="1">
    <source>
        <dbReference type="ARBA" id="ARBA00001971"/>
    </source>
</evidence>
<evidence type="ECO:0000313" key="8">
    <source>
        <dbReference type="EMBL" id="MFH4983146.1"/>
    </source>
</evidence>
<dbReference type="PANTHER" id="PTHR24303">
    <property type="entry name" value="HEME-BINDING MONOOXYGENASE FAMILY"/>
    <property type="match status" value="1"/>
</dbReference>
<dbReference type="Proteomes" id="UP001608902">
    <property type="component" value="Unassembled WGS sequence"/>
</dbReference>
<feature type="chain" id="PRO_5044847247" description="Cytochrome P450" evidence="7">
    <location>
        <begin position="23"/>
        <end position="198"/>
    </location>
</feature>
<comment type="similarity">
    <text evidence="2">Belongs to the cytochrome P450 family.</text>
</comment>
<keyword evidence="7" id="KW-0732">Signal</keyword>
<evidence type="ECO:0000256" key="3">
    <source>
        <dbReference type="ARBA" id="ARBA00022723"/>
    </source>
</evidence>
<evidence type="ECO:0000256" key="7">
    <source>
        <dbReference type="SAM" id="SignalP"/>
    </source>
</evidence>
<evidence type="ECO:0000256" key="6">
    <source>
        <dbReference type="ARBA" id="ARBA00023033"/>
    </source>
</evidence>
<dbReference type="PRINTS" id="PR00463">
    <property type="entry name" value="EP450I"/>
</dbReference>
<evidence type="ECO:0000313" key="9">
    <source>
        <dbReference type="Proteomes" id="UP001608902"/>
    </source>
</evidence>
<dbReference type="SUPFAM" id="SSF48264">
    <property type="entry name" value="Cytochrome P450"/>
    <property type="match status" value="1"/>
</dbReference>
<dbReference type="GO" id="GO:0004497">
    <property type="term" value="F:monooxygenase activity"/>
    <property type="evidence" value="ECO:0007669"/>
    <property type="project" value="UniProtKB-KW"/>
</dbReference>
<dbReference type="Pfam" id="PF00067">
    <property type="entry name" value="p450"/>
    <property type="match status" value="1"/>
</dbReference>
<gene>
    <name evidence="8" type="ORF">AB6A40_009855</name>
</gene>
<dbReference type="InterPro" id="IPR001128">
    <property type="entry name" value="Cyt_P450"/>
</dbReference>
<keyword evidence="5" id="KW-0408">Iron</keyword>
<comment type="caution">
    <text evidence="8">The sequence shown here is derived from an EMBL/GenBank/DDBJ whole genome shotgun (WGS) entry which is preliminary data.</text>
</comment>
<name>A0ABD6EUX9_9BILA</name>
<dbReference type="InterPro" id="IPR036396">
    <property type="entry name" value="Cyt_P450_sf"/>
</dbReference>
<keyword evidence="6" id="KW-0503">Monooxygenase</keyword>
<keyword evidence="9" id="KW-1185">Reference proteome</keyword>
<dbReference type="PANTHER" id="PTHR24303:SF31">
    <property type="entry name" value="CYTOCHROME P450 307A1-RELATED"/>
    <property type="match status" value="1"/>
</dbReference>
<dbReference type="GO" id="GO:0046872">
    <property type="term" value="F:metal ion binding"/>
    <property type="evidence" value="ECO:0007669"/>
    <property type="project" value="UniProtKB-KW"/>
</dbReference>
<feature type="signal peptide" evidence="7">
    <location>
        <begin position="1"/>
        <end position="22"/>
    </location>
</feature>
<keyword evidence="3" id="KW-0479">Metal-binding</keyword>
<evidence type="ECO:0000256" key="2">
    <source>
        <dbReference type="ARBA" id="ARBA00010617"/>
    </source>
</evidence>